<sequence length="317" mass="34191">MESALSNKTDTKRDFIWLFFKGAGMGAADVVPGVSGGTIAFITGIYARLLGAIKSVNLDAIKTLRSNGLKAAWQHIDGTFLVVLFAGLLTSAASLAKLITYLLEHHQLFVWSFFFGLIIASFIHVGKQVSRWGLPTISACLAGAAIAYMITSLAPAEAVPQTWYYFAAGAIAICAMILPGISGSFILLLLGMYGHVLSAVNEMQVMLIALFLGGCVVGLMAFSRLLSWLLSRFEQVTFALLCGFLLGSLNLLWPWKQVLTTYTNSKGIEKPLTQANVLPGEFARLSGQEPYVMSCVLLALAGLALILMIERISRKDA</sequence>
<dbReference type="RefSeq" id="WP_058796006.1">
    <property type="nucleotide sequence ID" value="NZ_CP013611.1"/>
</dbReference>
<evidence type="ECO:0008006" key="4">
    <source>
        <dbReference type="Google" id="ProtNLM"/>
    </source>
</evidence>
<keyword evidence="1" id="KW-1133">Transmembrane helix</keyword>
<evidence type="ECO:0000313" key="3">
    <source>
        <dbReference type="Proteomes" id="UP000069015"/>
    </source>
</evidence>
<feature type="transmembrane region" description="Helical" evidence="1">
    <location>
        <begin position="132"/>
        <end position="151"/>
    </location>
</feature>
<feature type="transmembrane region" description="Helical" evidence="1">
    <location>
        <begin position="163"/>
        <end position="193"/>
    </location>
</feature>
<feature type="transmembrane region" description="Helical" evidence="1">
    <location>
        <begin position="291"/>
        <end position="309"/>
    </location>
</feature>
<dbReference type="AlphaFoldDB" id="A0A0U3HI80"/>
<evidence type="ECO:0000256" key="1">
    <source>
        <dbReference type="SAM" id="Phobius"/>
    </source>
</evidence>
<proteinExistence type="predicted"/>
<dbReference type="Pfam" id="PF04018">
    <property type="entry name" value="VCA0040-like"/>
    <property type="match status" value="1"/>
</dbReference>
<dbReference type="PANTHER" id="PTHR37308">
    <property type="entry name" value="INTEGRAL MEMBRANE PROTEIN"/>
    <property type="match status" value="1"/>
</dbReference>
<evidence type="ECO:0000313" key="2">
    <source>
        <dbReference type="EMBL" id="ALU42677.1"/>
    </source>
</evidence>
<keyword evidence="1" id="KW-0812">Transmembrane</keyword>
<keyword evidence="1" id="KW-0472">Membrane</keyword>
<dbReference type="KEGG" id="prr:AT705_06730"/>
<feature type="transmembrane region" description="Helical" evidence="1">
    <location>
        <begin position="238"/>
        <end position="255"/>
    </location>
</feature>
<dbReference type="EMBL" id="CP013611">
    <property type="protein sequence ID" value="ALU42677.1"/>
    <property type="molecule type" value="Genomic_DNA"/>
</dbReference>
<name>A0A0U3HI80_9GAMM</name>
<dbReference type="Proteomes" id="UP000069015">
    <property type="component" value="Chromosome 1"/>
</dbReference>
<reference evidence="2 3" key="1">
    <citation type="submission" date="2015-12" db="EMBL/GenBank/DDBJ databases">
        <title>Complete genome sequence of Pseudoalteromonas rubra SCSIO 6842, harboring a conjugative plasmid.</title>
        <authorList>
            <person name="Li B."/>
            <person name="Wang X."/>
        </authorList>
    </citation>
    <scope>NUCLEOTIDE SEQUENCE [LARGE SCALE GENOMIC DNA]</scope>
    <source>
        <strain evidence="2 3">SCSIO 6842</strain>
    </source>
</reference>
<organism evidence="2 3">
    <name type="scientific">Pseudoalteromonas rubra</name>
    <dbReference type="NCBI Taxonomy" id="43658"/>
    <lineage>
        <taxon>Bacteria</taxon>
        <taxon>Pseudomonadati</taxon>
        <taxon>Pseudomonadota</taxon>
        <taxon>Gammaproteobacteria</taxon>
        <taxon>Alteromonadales</taxon>
        <taxon>Pseudoalteromonadaceae</taxon>
        <taxon>Pseudoalteromonas</taxon>
    </lineage>
</organism>
<feature type="transmembrane region" description="Helical" evidence="1">
    <location>
        <begin position="108"/>
        <end position="126"/>
    </location>
</feature>
<gene>
    <name evidence="2" type="ORF">AT705_06730</name>
</gene>
<feature type="transmembrane region" description="Helical" evidence="1">
    <location>
        <begin position="78"/>
        <end position="96"/>
    </location>
</feature>
<accession>A0A0U3HI80</accession>
<protein>
    <recommendedName>
        <fullName evidence="4">DUF368 domain-containing protein</fullName>
    </recommendedName>
</protein>
<feature type="transmembrane region" description="Helical" evidence="1">
    <location>
        <begin position="205"/>
        <end position="226"/>
    </location>
</feature>
<dbReference type="PANTHER" id="PTHR37308:SF1">
    <property type="entry name" value="POLYPRENYL-PHOSPHATE TRANSPORTER"/>
    <property type="match status" value="1"/>
</dbReference>
<dbReference type="InterPro" id="IPR007163">
    <property type="entry name" value="VCA0040-like"/>
</dbReference>